<dbReference type="PANTHER" id="PTHR33878">
    <property type="entry name" value="OS08G0559000 PROTEIN"/>
    <property type="match status" value="1"/>
</dbReference>
<dbReference type="Proteomes" id="UP000594261">
    <property type="component" value="Chromosome 4"/>
</dbReference>
<gene>
    <name evidence="2" type="primary">LOC115983264</name>
</gene>
<dbReference type="EnsemblPlants" id="QL04p046828:mrna">
    <property type="protein sequence ID" value="QL04p046828:mrna"/>
    <property type="gene ID" value="QL04p046828"/>
</dbReference>
<dbReference type="KEGG" id="qlo:115983264"/>
<reference evidence="2" key="2">
    <citation type="submission" date="2021-01" db="UniProtKB">
        <authorList>
            <consortium name="EnsemblPlants"/>
        </authorList>
    </citation>
    <scope>IDENTIFICATION</scope>
</reference>
<name>A0A7N2R379_QUELO</name>
<dbReference type="AlphaFoldDB" id="A0A7N2R379"/>
<dbReference type="Gramene" id="QL04p046828:mrna">
    <property type="protein sequence ID" value="QL04p046828:mrna"/>
    <property type="gene ID" value="QL04p046828"/>
</dbReference>
<evidence type="ECO:0000256" key="1">
    <source>
        <dbReference type="SAM" id="MobiDB-lite"/>
    </source>
</evidence>
<protein>
    <recommendedName>
        <fullName evidence="4">ATPase inhibitor</fullName>
    </recommendedName>
</protein>
<dbReference type="OMA" id="RPMESTR"/>
<dbReference type="RefSeq" id="XP_030961767.1">
    <property type="nucleotide sequence ID" value="XM_031105907.1"/>
</dbReference>
<evidence type="ECO:0000313" key="2">
    <source>
        <dbReference type="EnsemblPlants" id="QL04p046828:mrna"/>
    </source>
</evidence>
<proteinExistence type="predicted"/>
<reference evidence="2 3" key="1">
    <citation type="journal article" date="2016" name="G3 (Bethesda)">
        <title>First Draft Assembly and Annotation of the Genome of a California Endemic Oak Quercus lobata Nee (Fagaceae).</title>
        <authorList>
            <person name="Sork V.L."/>
            <person name="Fitz-Gibbon S.T."/>
            <person name="Puiu D."/>
            <person name="Crepeau M."/>
            <person name="Gugger P.F."/>
            <person name="Sherman R."/>
            <person name="Stevens K."/>
            <person name="Langley C.H."/>
            <person name="Pellegrini M."/>
            <person name="Salzberg S.L."/>
        </authorList>
    </citation>
    <scope>NUCLEOTIDE SEQUENCE [LARGE SCALE GENOMIC DNA]</scope>
    <source>
        <strain evidence="2 3">cv. SW786</strain>
    </source>
</reference>
<feature type="region of interest" description="Disordered" evidence="1">
    <location>
        <begin position="50"/>
        <end position="84"/>
    </location>
</feature>
<dbReference type="GeneID" id="115983264"/>
<dbReference type="FunCoup" id="A0A7N2R379">
    <property type="interactions" value="106"/>
</dbReference>
<keyword evidence="3" id="KW-1185">Reference proteome</keyword>
<evidence type="ECO:0000313" key="3">
    <source>
        <dbReference type="Proteomes" id="UP000594261"/>
    </source>
</evidence>
<sequence length="84" mass="9670">MSMRSALSRVTVSLTRPMESTRGATRYFNDSKRILSEEERAAETVYIQKMEREKLEKMKRKAEKEKAEKGNESADKKPEGTNNA</sequence>
<dbReference type="EMBL" id="LRBV02000004">
    <property type="status" value="NOT_ANNOTATED_CDS"/>
    <property type="molecule type" value="Genomic_DNA"/>
</dbReference>
<dbReference type="InParanoid" id="A0A7N2R379"/>
<evidence type="ECO:0008006" key="4">
    <source>
        <dbReference type="Google" id="ProtNLM"/>
    </source>
</evidence>
<dbReference type="OrthoDB" id="691961at2759"/>
<organism evidence="2 3">
    <name type="scientific">Quercus lobata</name>
    <name type="common">Valley oak</name>
    <dbReference type="NCBI Taxonomy" id="97700"/>
    <lineage>
        <taxon>Eukaryota</taxon>
        <taxon>Viridiplantae</taxon>
        <taxon>Streptophyta</taxon>
        <taxon>Embryophyta</taxon>
        <taxon>Tracheophyta</taxon>
        <taxon>Spermatophyta</taxon>
        <taxon>Magnoliopsida</taxon>
        <taxon>eudicotyledons</taxon>
        <taxon>Gunneridae</taxon>
        <taxon>Pentapetalae</taxon>
        <taxon>rosids</taxon>
        <taxon>fabids</taxon>
        <taxon>Fagales</taxon>
        <taxon>Fagaceae</taxon>
        <taxon>Quercus</taxon>
    </lineage>
</organism>
<dbReference type="PANTHER" id="PTHR33878:SF4">
    <property type="entry name" value="OS08G0558900 PROTEIN"/>
    <property type="match status" value="1"/>
</dbReference>
<accession>A0A7N2R379</accession>
<dbReference type="InterPro" id="IPR045284">
    <property type="entry name" value="At2g27730-like"/>
</dbReference>
<dbReference type="Gene3D" id="1.20.5.500">
    <property type="entry name" value="Single helix bin"/>
    <property type="match status" value="1"/>
</dbReference>